<reference evidence="3" key="1">
    <citation type="submission" date="2017-02" db="EMBL/GenBank/DDBJ databases">
        <title>Comparative genomics and description of representatives of a novel lineage of planctomycetes thriving in anoxic sediments.</title>
        <authorList>
            <person name="Spring S."/>
            <person name="Bunk B."/>
            <person name="Sproer C."/>
            <person name="Klenk H.-P."/>
        </authorList>
    </citation>
    <scope>NUCLEOTIDE SEQUENCE [LARGE SCALE GENOMIC DNA]</scope>
    <source>
        <strain evidence="3">L21-RPul-D3</strain>
    </source>
</reference>
<dbReference type="SUPFAM" id="SSF51430">
    <property type="entry name" value="NAD(P)-linked oxidoreductase"/>
    <property type="match status" value="1"/>
</dbReference>
<sequence>MTDFNRRNFIKAVGAAGVAGTSYKVYAEPKDKKECEKKGEEKKSPVLQRTLGKTGLKVPTLAPGIMYNAVNNQSVLLASAMKGATYWDTAHGYAGGNSELGIGKFFERKPELRKKIIIATKASGASDNAGRDNRLETSFKRMNTDYIDIYYGIHAMSRPEQLTDELKEWAQKAKEEKKIKFFGITTHRNIEECLHACAESGYIDAVMCSYNFKLMQQDKMNKAVEAANKAGIGLVAMKVMARNADIEKDDDKKVAMQFLEKGMTPAQAKIKAILSDDRFASACVGMKSVREFSENLKAVLRDEKLSFSDHQKLGEIAKANCDGYCAGCSEICSKASGNPYISDAMRALMYNDSYGEHEMAMETFHEIPLAYRQQFASADFSAAERACPNSIPITKLLSRAAEKLA</sequence>
<accession>A0A1Q2HM81</accession>
<dbReference type="Pfam" id="PF00248">
    <property type="entry name" value="Aldo_ket_red"/>
    <property type="match status" value="1"/>
</dbReference>
<dbReference type="CDD" id="cd19105">
    <property type="entry name" value="AKR_unchar"/>
    <property type="match status" value="1"/>
</dbReference>
<dbReference type="InterPro" id="IPR036812">
    <property type="entry name" value="NAD(P)_OxRdtase_dom_sf"/>
</dbReference>
<evidence type="ECO:0000313" key="3">
    <source>
        <dbReference type="Proteomes" id="UP000188273"/>
    </source>
</evidence>
<dbReference type="InterPro" id="IPR023210">
    <property type="entry name" value="NADP_OxRdtase_dom"/>
</dbReference>
<proteinExistence type="predicted"/>
<dbReference type="KEGG" id="pbu:L21SP3_00352"/>
<dbReference type="OrthoDB" id="253560at2"/>
<organism evidence="2 3">
    <name type="scientific">Sedimentisphaera cyanobacteriorum</name>
    <dbReference type="NCBI Taxonomy" id="1940790"/>
    <lineage>
        <taxon>Bacteria</taxon>
        <taxon>Pseudomonadati</taxon>
        <taxon>Planctomycetota</taxon>
        <taxon>Phycisphaerae</taxon>
        <taxon>Sedimentisphaerales</taxon>
        <taxon>Sedimentisphaeraceae</taxon>
        <taxon>Sedimentisphaera</taxon>
    </lineage>
</organism>
<keyword evidence="3" id="KW-1185">Reference proteome</keyword>
<evidence type="ECO:0000313" key="2">
    <source>
        <dbReference type="EMBL" id="AQQ08568.1"/>
    </source>
</evidence>
<dbReference type="Gene3D" id="3.20.20.100">
    <property type="entry name" value="NADP-dependent oxidoreductase domain"/>
    <property type="match status" value="1"/>
</dbReference>
<name>A0A1Q2HM81_9BACT</name>
<protein>
    <submittedName>
        <fullName evidence="2">L-glyceraldehyde 3-phosphate reductase</fullName>
        <ecNumber evidence="2">1.1.1.-</ecNumber>
    </submittedName>
</protein>
<dbReference type="PROSITE" id="PS51318">
    <property type="entry name" value="TAT"/>
    <property type="match status" value="1"/>
</dbReference>
<dbReference type="RefSeq" id="WP_077538994.1">
    <property type="nucleotide sequence ID" value="NZ_CP019633.1"/>
</dbReference>
<feature type="domain" description="NADP-dependent oxidoreductase" evidence="1">
    <location>
        <begin position="81"/>
        <end position="309"/>
    </location>
</feature>
<dbReference type="Proteomes" id="UP000188273">
    <property type="component" value="Chromosome"/>
</dbReference>
<dbReference type="GO" id="GO:0016491">
    <property type="term" value="F:oxidoreductase activity"/>
    <property type="evidence" value="ECO:0007669"/>
    <property type="project" value="UniProtKB-KW"/>
</dbReference>
<dbReference type="InterPro" id="IPR006311">
    <property type="entry name" value="TAT_signal"/>
</dbReference>
<dbReference type="NCBIfam" id="TIGR01409">
    <property type="entry name" value="TAT_signal_seq"/>
    <property type="match status" value="1"/>
</dbReference>
<keyword evidence="2" id="KW-0560">Oxidoreductase</keyword>
<dbReference type="InterPro" id="IPR053135">
    <property type="entry name" value="AKR2_Oxidoreductase"/>
</dbReference>
<dbReference type="PANTHER" id="PTHR43312:SF1">
    <property type="entry name" value="NADP-DEPENDENT OXIDOREDUCTASE DOMAIN-CONTAINING PROTEIN"/>
    <property type="match status" value="1"/>
</dbReference>
<dbReference type="EMBL" id="CP019633">
    <property type="protein sequence ID" value="AQQ08568.1"/>
    <property type="molecule type" value="Genomic_DNA"/>
</dbReference>
<evidence type="ECO:0000259" key="1">
    <source>
        <dbReference type="Pfam" id="PF00248"/>
    </source>
</evidence>
<dbReference type="AlphaFoldDB" id="A0A1Q2HM81"/>
<gene>
    <name evidence="2" type="primary">gpr_1</name>
    <name evidence="2" type="ORF">L21SP3_00352</name>
</gene>
<dbReference type="STRING" id="1940790.L21SP3_00352"/>
<dbReference type="PANTHER" id="PTHR43312">
    <property type="entry name" value="D-THREO-ALDOSE 1-DEHYDROGENASE"/>
    <property type="match status" value="1"/>
</dbReference>
<dbReference type="EC" id="1.1.1.-" evidence="2"/>
<dbReference type="InterPro" id="IPR019546">
    <property type="entry name" value="TAT_signal_bac_arc"/>
</dbReference>